<keyword evidence="2" id="KW-0719">Serine esterase</keyword>
<evidence type="ECO:0000313" key="9">
    <source>
        <dbReference type="EMBL" id="RZQ62527.1"/>
    </source>
</evidence>
<dbReference type="PANTHER" id="PTHR33938:SF15">
    <property type="entry name" value="FERULOYL ESTERASE B-RELATED"/>
    <property type="match status" value="1"/>
</dbReference>
<comment type="caution">
    <text evidence="9">The sequence shown here is derived from an EMBL/GenBank/DDBJ whole genome shotgun (WGS) entry which is preliminary data.</text>
</comment>
<evidence type="ECO:0000256" key="7">
    <source>
        <dbReference type="ARBA" id="ARBA00023157"/>
    </source>
</evidence>
<keyword evidence="7" id="KW-1015">Disulfide bond</keyword>
<dbReference type="InterPro" id="IPR011118">
    <property type="entry name" value="Tannase/feruloyl_esterase"/>
</dbReference>
<gene>
    <name evidence="9" type="ORF">EWH70_18710</name>
</gene>
<keyword evidence="3" id="KW-0479">Metal-binding</keyword>
<evidence type="ECO:0000313" key="10">
    <source>
        <dbReference type="Proteomes" id="UP000292003"/>
    </source>
</evidence>
<dbReference type="Proteomes" id="UP000292003">
    <property type="component" value="Unassembled WGS sequence"/>
</dbReference>
<dbReference type="Pfam" id="PF07519">
    <property type="entry name" value="Tannase"/>
    <property type="match status" value="1"/>
</dbReference>
<dbReference type="PANTHER" id="PTHR33938">
    <property type="entry name" value="FERULOYL ESTERASE B-RELATED"/>
    <property type="match status" value="1"/>
</dbReference>
<sequence length="536" mass="58096">MLVLVTLAATTVGMGPASASSMTVPADSPARPVRQCADLVGQFHVPGAPTHVTSATVVPAAAEPAYCDVRGYVEPAVRFQLKLPTTYRGRYVQYGCGGFCGYITPTVFPECGPRFGDAAVAATDDGHPVPGFDTRWAVNNQAARDDFFFRAPHVTSKAAKQIIARYYGEPPRYSYFTGCSTGGREALLLAQRYPDEFDGIIAGAPAHNYQALLVYQAWLAKANIGADGAPVVTDAKLPVLHQAVLAACDGLDELVDGQVDPGACRFDPVSLLCPNGTDLPGCLTPPQVETARKLYTGPTTAGGERLYPGAQAYGSEPAWTGWLTPSAARGRPLAEQFADNYLKHMGYPIGTPHSSLARFELTRREFHRLTSEGLRPNAMSLDLGRFQRSGGKLIIWHGWADQAIPAAGTVDYYQRLIERFGTPRQTAEWARLFVIPSMYHCQAGSALTAFDPFRELVAWVENGTPPDRIIATGRDTQGNVVRTRPVFPYPLRARYGGTGSIDDERNFLPAPPPAPPRGTLRWVGEYLHHIPGPVVW</sequence>
<dbReference type="EMBL" id="SFCC01000009">
    <property type="protein sequence ID" value="RZQ62527.1"/>
    <property type="molecule type" value="Genomic_DNA"/>
</dbReference>
<dbReference type="OrthoDB" id="176867at2"/>
<organism evidence="9 10">
    <name type="scientific">Amycolatopsis suaedae</name>
    <dbReference type="NCBI Taxonomy" id="2510978"/>
    <lineage>
        <taxon>Bacteria</taxon>
        <taxon>Bacillati</taxon>
        <taxon>Actinomycetota</taxon>
        <taxon>Actinomycetes</taxon>
        <taxon>Pseudonocardiales</taxon>
        <taxon>Pseudonocardiaceae</taxon>
        <taxon>Amycolatopsis</taxon>
    </lineage>
</organism>
<evidence type="ECO:0000256" key="3">
    <source>
        <dbReference type="ARBA" id="ARBA00022723"/>
    </source>
</evidence>
<keyword evidence="5 9" id="KW-0378">Hydrolase</keyword>
<dbReference type="GO" id="GO:0046872">
    <property type="term" value="F:metal ion binding"/>
    <property type="evidence" value="ECO:0007669"/>
    <property type="project" value="UniProtKB-KW"/>
</dbReference>
<feature type="signal peptide" evidence="8">
    <location>
        <begin position="1"/>
        <end position="19"/>
    </location>
</feature>
<dbReference type="InterPro" id="IPR029058">
    <property type="entry name" value="AB_hydrolase_fold"/>
</dbReference>
<accession>A0A4Q7J5X4</accession>
<evidence type="ECO:0000256" key="8">
    <source>
        <dbReference type="SAM" id="SignalP"/>
    </source>
</evidence>
<evidence type="ECO:0000256" key="6">
    <source>
        <dbReference type="ARBA" id="ARBA00022837"/>
    </source>
</evidence>
<evidence type="ECO:0000256" key="4">
    <source>
        <dbReference type="ARBA" id="ARBA00022729"/>
    </source>
</evidence>
<dbReference type="SUPFAM" id="SSF53474">
    <property type="entry name" value="alpha/beta-Hydrolases"/>
    <property type="match status" value="1"/>
</dbReference>
<name>A0A4Q7J5X4_9PSEU</name>
<proteinExistence type="inferred from homology"/>
<evidence type="ECO:0000256" key="5">
    <source>
        <dbReference type="ARBA" id="ARBA00022801"/>
    </source>
</evidence>
<feature type="chain" id="PRO_5020931153" evidence="8">
    <location>
        <begin position="20"/>
        <end position="536"/>
    </location>
</feature>
<keyword evidence="6" id="KW-0106">Calcium</keyword>
<comment type="similarity">
    <text evidence="1">Belongs to the tannase family.</text>
</comment>
<reference evidence="9 10" key="1">
    <citation type="submission" date="2019-02" db="EMBL/GenBank/DDBJ databases">
        <title>Draft genome sequence of Amycolatopsis sp. 8-3EHSu isolated from roots of Suaeda maritima.</title>
        <authorList>
            <person name="Duangmal K."/>
            <person name="Chantavorakit T."/>
        </authorList>
    </citation>
    <scope>NUCLEOTIDE SEQUENCE [LARGE SCALE GENOMIC DNA]</scope>
    <source>
        <strain evidence="9 10">8-3EHSu</strain>
    </source>
</reference>
<protein>
    <submittedName>
        <fullName evidence="9">Tannase/feruloyl esterase family alpha/beta hydrolase</fullName>
    </submittedName>
</protein>
<keyword evidence="4 8" id="KW-0732">Signal</keyword>
<dbReference type="GO" id="GO:0052689">
    <property type="term" value="F:carboxylic ester hydrolase activity"/>
    <property type="evidence" value="ECO:0007669"/>
    <property type="project" value="UniProtKB-KW"/>
</dbReference>
<keyword evidence="10" id="KW-1185">Reference proteome</keyword>
<dbReference type="Gene3D" id="3.40.50.1820">
    <property type="entry name" value="alpha/beta hydrolase"/>
    <property type="match status" value="1"/>
</dbReference>
<evidence type="ECO:0000256" key="2">
    <source>
        <dbReference type="ARBA" id="ARBA00022487"/>
    </source>
</evidence>
<evidence type="ECO:0000256" key="1">
    <source>
        <dbReference type="ARBA" id="ARBA00006249"/>
    </source>
</evidence>
<dbReference type="AlphaFoldDB" id="A0A4Q7J5X4"/>